<feature type="compositionally biased region" description="Polar residues" evidence="4">
    <location>
        <begin position="15"/>
        <end position="33"/>
    </location>
</feature>
<dbReference type="SUPFAM" id="SSF47095">
    <property type="entry name" value="HMG-box"/>
    <property type="match status" value="1"/>
</dbReference>
<name>A0A6U3YDF8_9STRA</name>
<organism evidence="6">
    <name type="scientific">Ditylum brightwellii</name>
    <dbReference type="NCBI Taxonomy" id="49249"/>
    <lineage>
        <taxon>Eukaryota</taxon>
        <taxon>Sar</taxon>
        <taxon>Stramenopiles</taxon>
        <taxon>Ochrophyta</taxon>
        <taxon>Bacillariophyta</taxon>
        <taxon>Mediophyceae</taxon>
        <taxon>Lithodesmiophycidae</taxon>
        <taxon>Lithodesmiales</taxon>
        <taxon>Lithodesmiaceae</taxon>
        <taxon>Ditylum</taxon>
    </lineage>
</organism>
<feature type="region of interest" description="Disordered" evidence="4">
    <location>
        <begin position="1"/>
        <end position="47"/>
    </location>
</feature>
<dbReference type="EMBL" id="HBGN01025617">
    <property type="protein sequence ID" value="CAD9340737.1"/>
    <property type="molecule type" value="Transcribed_RNA"/>
</dbReference>
<feature type="region of interest" description="Disordered" evidence="4">
    <location>
        <begin position="73"/>
        <end position="99"/>
    </location>
</feature>
<gene>
    <name evidence="6" type="ORF">DBRI1063_LOCUS16416</name>
</gene>
<keyword evidence="3" id="KW-0238">DNA-binding</keyword>
<dbReference type="InterPro" id="IPR003958">
    <property type="entry name" value="CBFA_NFYB_domain"/>
</dbReference>
<comment type="subcellular location">
    <subcellularLocation>
        <location evidence="1">Nucleus</location>
    </subcellularLocation>
</comment>
<feature type="compositionally biased region" description="Basic and acidic residues" evidence="4">
    <location>
        <begin position="80"/>
        <end position="90"/>
    </location>
</feature>
<evidence type="ECO:0000256" key="3">
    <source>
        <dbReference type="PROSITE-ProRule" id="PRU00267"/>
    </source>
</evidence>
<dbReference type="SMART" id="SM00398">
    <property type="entry name" value="HMG"/>
    <property type="match status" value="1"/>
</dbReference>
<dbReference type="InterPro" id="IPR009072">
    <property type="entry name" value="Histone-fold"/>
</dbReference>
<dbReference type="GO" id="GO:0046982">
    <property type="term" value="F:protein heterodimerization activity"/>
    <property type="evidence" value="ECO:0007669"/>
    <property type="project" value="InterPro"/>
</dbReference>
<reference evidence="6" key="1">
    <citation type="submission" date="2021-01" db="EMBL/GenBank/DDBJ databases">
        <authorList>
            <person name="Corre E."/>
            <person name="Pelletier E."/>
            <person name="Niang G."/>
            <person name="Scheremetjew M."/>
            <person name="Finn R."/>
            <person name="Kale V."/>
            <person name="Holt S."/>
            <person name="Cochrane G."/>
            <person name="Meng A."/>
            <person name="Brown T."/>
            <person name="Cohen L."/>
        </authorList>
    </citation>
    <scope>NUCLEOTIDE SEQUENCE</scope>
    <source>
        <strain evidence="6">Pop2</strain>
    </source>
</reference>
<accession>A0A6U3YDF8</accession>
<dbReference type="GO" id="GO:0006355">
    <property type="term" value="P:regulation of DNA-templated transcription"/>
    <property type="evidence" value="ECO:0007669"/>
    <property type="project" value="TreeGrafter"/>
</dbReference>
<dbReference type="PANTHER" id="PTHR10252">
    <property type="entry name" value="HISTONE-LIKE TRANSCRIPTION FACTOR CCAAT-RELATED"/>
    <property type="match status" value="1"/>
</dbReference>
<feature type="domain" description="HMG box" evidence="5">
    <location>
        <begin position="113"/>
        <end position="181"/>
    </location>
</feature>
<evidence type="ECO:0000259" key="5">
    <source>
        <dbReference type="PROSITE" id="PS50118"/>
    </source>
</evidence>
<dbReference type="Gene3D" id="1.10.30.10">
    <property type="entry name" value="High mobility group box domain"/>
    <property type="match status" value="1"/>
</dbReference>
<dbReference type="AlphaFoldDB" id="A0A6U3YDF8"/>
<feature type="region of interest" description="Disordered" evidence="4">
    <location>
        <begin position="291"/>
        <end position="310"/>
    </location>
</feature>
<feature type="compositionally biased region" description="Basic and acidic residues" evidence="4">
    <location>
        <begin position="1"/>
        <end position="12"/>
    </location>
</feature>
<dbReference type="SUPFAM" id="SSF47113">
    <property type="entry name" value="Histone-fold"/>
    <property type="match status" value="1"/>
</dbReference>
<feature type="DNA-binding region" description="HMG box" evidence="3">
    <location>
        <begin position="113"/>
        <end position="181"/>
    </location>
</feature>
<dbReference type="Pfam" id="PF00808">
    <property type="entry name" value="CBFD_NFYB_HMF"/>
    <property type="match status" value="1"/>
</dbReference>
<sequence>MSEQQRPNKEDQLAEPTSQSMNPDESPQITNKKGQVEESEVLLDRSQSVGGAAAAVHLAVGDNDVVSAVKGSAEGSSINDENHTKAKASGEEAASVKRTHADTAATKPILRPIKKARTAYFIFAGEKRAEVQAANPGAAIGTLAKAIGQLWANLSAEEREVYQARAAEERERVSKEMEALREAGLLPNQLAGADGGGEGSNSASSSLVIPVHKIRKIAKLDPDVRKITPEATVLLAKCAELFTCKLGVETAKVAQMQNRRKLLPEDVAEVCSTRDECLFLKEDVKDLVREQEAERKATTGGGNSTSNTLSHHAAGSKLLTSYFSVAANGAGLK</sequence>
<evidence type="ECO:0000313" key="6">
    <source>
        <dbReference type="EMBL" id="CAD9340737.1"/>
    </source>
</evidence>
<evidence type="ECO:0000256" key="4">
    <source>
        <dbReference type="SAM" id="MobiDB-lite"/>
    </source>
</evidence>
<dbReference type="CDD" id="cd00084">
    <property type="entry name" value="HMG-box_SF"/>
    <property type="match status" value="1"/>
</dbReference>
<protein>
    <recommendedName>
        <fullName evidence="5">HMG box domain-containing protein</fullName>
    </recommendedName>
</protein>
<dbReference type="PANTHER" id="PTHR10252:SF54">
    <property type="entry name" value="CHROMATIN ACCESSIBILITY COMPLEX PROTEIN 1"/>
    <property type="match status" value="1"/>
</dbReference>
<keyword evidence="2 3" id="KW-0539">Nucleus</keyword>
<dbReference type="InterPro" id="IPR050568">
    <property type="entry name" value="Transcr_DNA_Rep_Reg"/>
</dbReference>
<dbReference type="PROSITE" id="PS50118">
    <property type="entry name" value="HMG_BOX_2"/>
    <property type="match status" value="1"/>
</dbReference>
<dbReference type="InterPro" id="IPR009071">
    <property type="entry name" value="HMG_box_dom"/>
</dbReference>
<evidence type="ECO:0000256" key="1">
    <source>
        <dbReference type="ARBA" id="ARBA00004123"/>
    </source>
</evidence>
<dbReference type="Gene3D" id="1.10.20.10">
    <property type="entry name" value="Histone, subunit A"/>
    <property type="match status" value="1"/>
</dbReference>
<dbReference type="PRINTS" id="PR00886">
    <property type="entry name" value="HIGHMOBLTY12"/>
</dbReference>
<dbReference type="GO" id="GO:0000976">
    <property type="term" value="F:transcription cis-regulatory region binding"/>
    <property type="evidence" value="ECO:0007669"/>
    <property type="project" value="TreeGrafter"/>
</dbReference>
<dbReference type="GO" id="GO:0005634">
    <property type="term" value="C:nucleus"/>
    <property type="evidence" value="ECO:0007669"/>
    <property type="project" value="UniProtKB-SubCell"/>
</dbReference>
<proteinExistence type="predicted"/>
<evidence type="ECO:0000256" key="2">
    <source>
        <dbReference type="ARBA" id="ARBA00023242"/>
    </source>
</evidence>
<dbReference type="InterPro" id="IPR036910">
    <property type="entry name" value="HMG_box_dom_sf"/>
</dbReference>
<dbReference type="CDD" id="cd22929">
    <property type="entry name" value="HFD_POLE4-like"/>
    <property type="match status" value="1"/>
</dbReference>
<dbReference type="Pfam" id="PF00505">
    <property type="entry name" value="HMG_box"/>
    <property type="match status" value="1"/>
</dbReference>